<feature type="region of interest" description="Disordered" evidence="1">
    <location>
        <begin position="34"/>
        <end position="65"/>
    </location>
</feature>
<dbReference type="Proteomes" id="UP000567179">
    <property type="component" value="Unassembled WGS sequence"/>
</dbReference>
<protein>
    <recommendedName>
        <fullName evidence="4">F-box domain-containing protein</fullName>
    </recommendedName>
</protein>
<dbReference type="AlphaFoldDB" id="A0A8H5B9R1"/>
<evidence type="ECO:0000313" key="2">
    <source>
        <dbReference type="EMBL" id="KAF5319217.1"/>
    </source>
</evidence>
<sequence>MSQQHPASMSLFRTFAKEKLLVLRRLMTFPRLRRMKTSQPLSSTGSELEHGGAAPEHQAEAKGRATDPLSCLPVELGSYILLLSLPDPKEEIIRNGGTPTKTYNTPLGLASVCSRWRKIAFEEPRLWTTVALSPSMRFAILSDVTSLENWLTRSGALPVSVFFNTEGCMVHDEFISRCILAINKVSSRWDAINLTIPYALTGLICSSPARNYLHICSLEHKYDALPPSQPITLRPTHISHLDIRPLRDIYLFDRVVRLAIPNHNMDSASWLLLLKQCPRLEYAAMKVVRSSEGLGQHLPRKTQLMLPHLTTLGITSSVVVLRQLLSRITTPKLAIVSIEIPNDAPLPLDPLRSLLKRSGNPEMQYLELECHDADEVDLLDFLSTVPSLGSLYITHWAGRLPRAIISDEFFRRLLWCDLASNGSTFLPNLQNLAYYGRRYFSWEFVAAVCNARLHPQPSAQVSLMGSVSILVPSDWSVLYTTGMDIWLVFVFLQMFEATLGQDQFYLCLDPHTIRRAVEKYGIEKLSDSMRSVYLLYLKRHELILRLAKPLR</sequence>
<comment type="caution">
    <text evidence="2">The sequence shown here is derived from an EMBL/GenBank/DDBJ whole genome shotgun (WGS) entry which is preliminary data.</text>
</comment>
<name>A0A8H5B9R1_9AGAR</name>
<evidence type="ECO:0008006" key="4">
    <source>
        <dbReference type="Google" id="ProtNLM"/>
    </source>
</evidence>
<dbReference type="EMBL" id="JAACJJ010000029">
    <property type="protein sequence ID" value="KAF5319217.1"/>
    <property type="molecule type" value="Genomic_DNA"/>
</dbReference>
<dbReference type="OrthoDB" id="3270987at2759"/>
<accession>A0A8H5B9R1</accession>
<proteinExistence type="predicted"/>
<evidence type="ECO:0000313" key="3">
    <source>
        <dbReference type="Proteomes" id="UP000567179"/>
    </source>
</evidence>
<reference evidence="2 3" key="1">
    <citation type="journal article" date="2020" name="ISME J.">
        <title>Uncovering the hidden diversity of litter-decomposition mechanisms in mushroom-forming fungi.</title>
        <authorList>
            <person name="Floudas D."/>
            <person name="Bentzer J."/>
            <person name="Ahren D."/>
            <person name="Johansson T."/>
            <person name="Persson P."/>
            <person name="Tunlid A."/>
        </authorList>
    </citation>
    <scope>NUCLEOTIDE SEQUENCE [LARGE SCALE GENOMIC DNA]</scope>
    <source>
        <strain evidence="2 3">CBS 101986</strain>
    </source>
</reference>
<keyword evidence="3" id="KW-1185">Reference proteome</keyword>
<gene>
    <name evidence="2" type="ORF">D9619_008445</name>
</gene>
<evidence type="ECO:0000256" key="1">
    <source>
        <dbReference type="SAM" id="MobiDB-lite"/>
    </source>
</evidence>
<organism evidence="2 3">
    <name type="scientific">Psilocybe cf. subviscida</name>
    <dbReference type="NCBI Taxonomy" id="2480587"/>
    <lineage>
        <taxon>Eukaryota</taxon>
        <taxon>Fungi</taxon>
        <taxon>Dikarya</taxon>
        <taxon>Basidiomycota</taxon>
        <taxon>Agaricomycotina</taxon>
        <taxon>Agaricomycetes</taxon>
        <taxon>Agaricomycetidae</taxon>
        <taxon>Agaricales</taxon>
        <taxon>Agaricineae</taxon>
        <taxon>Strophariaceae</taxon>
        <taxon>Psilocybe</taxon>
    </lineage>
</organism>
<feature type="compositionally biased region" description="Polar residues" evidence="1">
    <location>
        <begin position="37"/>
        <end position="46"/>
    </location>
</feature>